<proteinExistence type="predicted"/>
<dbReference type="EMBL" id="JABAEW010000009">
    <property type="protein sequence ID" value="NMD86191.1"/>
    <property type="molecule type" value="Genomic_DNA"/>
</dbReference>
<accession>A0A848AT86</accession>
<organism evidence="2 3">
    <name type="scientific">Victivallis vadensis</name>
    <dbReference type="NCBI Taxonomy" id="172901"/>
    <lineage>
        <taxon>Bacteria</taxon>
        <taxon>Pseudomonadati</taxon>
        <taxon>Lentisphaerota</taxon>
        <taxon>Lentisphaeria</taxon>
        <taxon>Victivallales</taxon>
        <taxon>Victivallaceae</taxon>
        <taxon>Victivallis</taxon>
    </lineage>
</organism>
<gene>
    <name evidence="2" type="ORF">HF882_06290</name>
</gene>
<dbReference type="AlphaFoldDB" id="A0A848AT86"/>
<feature type="transmembrane region" description="Helical" evidence="1">
    <location>
        <begin position="6"/>
        <end position="26"/>
    </location>
</feature>
<evidence type="ECO:0000313" key="2">
    <source>
        <dbReference type="EMBL" id="NMD86191.1"/>
    </source>
</evidence>
<keyword evidence="1" id="KW-0812">Transmembrane</keyword>
<evidence type="ECO:0000256" key="1">
    <source>
        <dbReference type="SAM" id="Phobius"/>
    </source>
</evidence>
<name>A0A848AT86_9BACT</name>
<evidence type="ECO:0000313" key="3">
    <source>
        <dbReference type="Proteomes" id="UP000576225"/>
    </source>
</evidence>
<dbReference type="Proteomes" id="UP000576225">
    <property type="component" value="Unassembled WGS sequence"/>
</dbReference>
<reference evidence="2 3" key="1">
    <citation type="submission" date="2020-04" db="EMBL/GenBank/DDBJ databases">
        <authorList>
            <person name="Hitch T.C.A."/>
            <person name="Wylensek D."/>
            <person name="Clavel T."/>
        </authorList>
    </citation>
    <scope>NUCLEOTIDE SEQUENCE [LARGE SCALE GENOMIC DNA]</scope>
    <source>
        <strain evidence="2 3">COR2-253-APC-1A</strain>
    </source>
</reference>
<keyword evidence="1" id="KW-0472">Membrane</keyword>
<comment type="caution">
    <text evidence="2">The sequence shown here is derived from an EMBL/GenBank/DDBJ whole genome shotgun (WGS) entry which is preliminary data.</text>
</comment>
<sequence>MDYPLEYILGTVLFATPLYWGLIANCPPERRAGMKIFFAVTRQLREQFARSLVIPLGEAPEQGNWSAILALPPREGKTFLAVYRHGSPDSDRRFDNPGAYRTARRLLGSGEAEPVEGGFLFREYAVYAFSLYELA</sequence>
<dbReference type="RefSeq" id="WP_168962008.1">
    <property type="nucleotide sequence ID" value="NZ_JABAEW010000009.1"/>
</dbReference>
<keyword evidence="1" id="KW-1133">Transmembrane helix</keyword>
<protein>
    <submittedName>
        <fullName evidence="2">Uncharacterized protein</fullName>
    </submittedName>
</protein>